<dbReference type="EMBL" id="UGHJ01000001">
    <property type="protein sequence ID" value="STO67605.1"/>
    <property type="molecule type" value="Genomic_DNA"/>
</dbReference>
<sequence length="34" mass="4300">MNRKYKMNNHDRVYFVSFATDYWVDFLFEKLFSS</sequence>
<organism evidence="1 3">
    <name type="scientific">Canicola haemoglobinophilus</name>
    <dbReference type="NCBI Taxonomy" id="733"/>
    <lineage>
        <taxon>Bacteria</taxon>
        <taxon>Pseudomonadati</taxon>
        <taxon>Pseudomonadota</taxon>
        <taxon>Gammaproteobacteria</taxon>
        <taxon>Pasteurellales</taxon>
        <taxon>Pasteurellaceae</taxon>
        <taxon>Canicola</taxon>
    </lineage>
</organism>
<dbReference type="Proteomes" id="UP000254496">
    <property type="component" value="Unassembled WGS sequence"/>
</dbReference>
<keyword evidence="3" id="KW-1185">Reference proteome</keyword>
<accession>A0A377HUN1</accession>
<evidence type="ECO:0000313" key="1">
    <source>
        <dbReference type="EMBL" id="STO59907.1"/>
    </source>
</evidence>
<reference evidence="3 4" key="1">
    <citation type="submission" date="2018-06" db="EMBL/GenBank/DDBJ databases">
        <authorList>
            <consortium name="Pathogen Informatics"/>
            <person name="Doyle S."/>
        </authorList>
    </citation>
    <scope>NUCLEOTIDE SEQUENCE [LARGE SCALE GENOMIC DNA]</scope>
    <source>
        <strain evidence="1 3">NCTC1659</strain>
        <strain evidence="2 4">NCTC8540</strain>
    </source>
</reference>
<name>A0A377HUN1_9PAST</name>
<dbReference type="Proteomes" id="UP000254329">
    <property type="component" value="Unassembled WGS sequence"/>
</dbReference>
<evidence type="ECO:0000313" key="2">
    <source>
        <dbReference type="EMBL" id="STO67605.1"/>
    </source>
</evidence>
<evidence type="ECO:0000313" key="3">
    <source>
        <dbReference type="Proteomes" id="UP000254329"/>
    </source>
</evidence>
<proteinExistence type="predicted"/>
<dbReference type="AlphaFoldDB" id="A0A377HUN1"/>
<gene>
    <name evidence="1" type="ORF">NCTC1659_01172</name>
    <name evidence="2" type="ORF">NCTC8540_00067</name>
</gene>
<evidence type="ECO:0000313" key="4">
    <source>
        <dbReference type="Proteomes" id="UP000254496"/>
    </source>
</evidence>
<protein>
    <submittedName>
        <fullName evidence="1">Uncharacterized protein</fullName>
    </submittedName>
</protein>
<dbReference type="EMBL" id="UGHF01000001">
    <property type="protein sequence ID" value="STO59907.1"/>
    <property type="molecule type" value="Genomic_DNA"/>
</dbReference>